<feature type="signal peptide" evidence="1">
    <location>
        <begin position="1"/>
        <end position="22"/>
    </location>
</feature>
<feature type="chain" id="PRO_5037894064" evidence="1">
    <location>
        <begin position="23"/>
        <end position="374"/>
    </location>
</feature>
<dbReference type="AlphaFoldDB" id="A0A914HNB5"/>
<protein>
    <submittedName>
        <fullName evidence="3">Uncharacterized protein</fullName>
    </submittedName>
</protein>
<proteinExistence type="predicted"/>
<reference evidence="3" key="1">
    <citation type="submission" date="2022-11" db="UniProtKB">
        <authorList>
            <consortium name="WormBaseParasite"/>
        </authorList>
    </citation>
    <scope>IDENTIFICATION</scope>
</reference>
<accession>A0A914HNB5</accession>
<name>A0A914HNB5_GLORO</name>
<organism evidence="2 3">
    <name type="scientific">Globodera rostochiensis</name>
    <name type="common">Golden nematode worm</name>
    <name type="synonym">Heterodera rostochiensis</name>
    <dbReference type="NCBI Taxonomy" id="31243"/>
    <lineage>
        <taxon>Eukaryota</taxon>
        <taxon>Metazoa</taxon>
        <taxon>Ecdysozoa</taxon>
        <taxon>Nematoda</taxon>
        <taxon>Chromadorea</taxon>
        <taxon>Rhabditida</taxon>
        <taxon>Tylenchina</taxon>
        <taxon>Tylenchomorpha</taxon>
        <taxon>Tylenchoidea</taxon>
        <taxon>Heteroderidae</taxon>
        <taxon>Heteroderinae</taxon>
        <taxon>Globodera</taxon>
    </lineage>
</organism>
<dbReference type="WBParaSite" id="Gr19_v10_g3096.t1">
    <property type="protein sequence ID" value="Gr19_v10_g3096.t1"/>
    <property type="gene ID" value="Gr19_v10_g3096"/>
</dbReference>
<dbReference type="Proteomes" id="UP000887572">
    <property type="component" value="Unplaced"/>
</dbReference>
<evidence type="ECO:0000313" key="3">
    <source>
        <dbReference type="WBParaSite" id="Gr19_v10_g3096.t1"/>
    </source>
</evidence>
<keyword evidence="2" id="KW-1185">Reference proteome</keyword>
<sequence length="374" mass="41843">MSIIHFLLMLLIALLLPLLNLAGDQHAPTTPIHLTGKNQRPNVKRSIFFNALKQCMPPYPGNNAEAYGLEFRLPRDGGHCNDGILICYPSTLGSTSHGFIMSDQYRVPNNEHMLLIEECKALTAAEQGKPASHWRGIKVYTMPPINGTRTHQIMLEASIASSPYNFGNVHQIGVHFGDRDQLATYATVEHGQQAYADDELLREAFLEKVVHLAKLKNYAGLWVLGMDMLPSTKQPWPKQNKLDLYINRSCTCTMEAWFIRPTDFVAQIVAPKVPITGSKKCPDLNTNRTFMIGLIDEDEQAIVIDALTDVHLTNITVELWKTDESGGRDIEQMAALPAVACASLTRTPLAAHLQRLRSAVQLVWERRGRRKGKE</sequence>
<evidence type="ECO:0000313" key="2">
    <source>
        <dbReference type="Proteomes" id="UP000887572"/>
    </source>
</evidence>
<keyword evidence="1" id="KW-0732">Signal</keyword>
<evidence type="ECO:0000256" key="1">
    <source>
        <dbReference type="SAM" id="SignalP"/>
    </source>
</evidence>